<dbReference type="RefSeq" id="WP_150112027.1">
    <property type="nucleotide sequence ID" value="NZ_BSOR01000080.1"/>
</dbReference>
<evidence type="ECO:0000259" key="6">
    <source>
        <dbReference type="Pfam" id="PF07167"/>
    </source>
</evidence>
<dbReference type="Pfam" id="PF07167">
    <property type="entry name" value="PhaC_N"/>
    <property type="match status" value="1"/>
</dbReference>
<evidence type="ECO:0000256" key="5">
    <source>
        <dbReference type="SAM" id="MobiDB-lite"/>
    </source>
</evidence>
<dbReference type="EMBL" id="BSOR01000080">
    <property type="protein sequence ID" value="GLR65276.1"/>
    <property type="molecule type" value="Genomic_DNA"/>
</dbReference>
<dbReference type="InterPro" id="IPR051321">
    <property type="entry name" value="PHA/PHB_synthase"/>
</dbReference>
<accession>A0ABQ6A0E9</accession>
<dbReference type="Proteomes" id="UP001156682">
    <property type="component" value="Unassembled WGS sequence"/>
</dbReference>
<feature type="compositionally biased region" description="Basic and acidic residues" evidence="5">
    <location>
        <begin position="627"/>
        <end position="644"/>
    </location>
</feature>
<dbReference type="InterPro" id="IPR010963">
    <property type="entry name" value="PHA_synth_I"/>
</dbReference>
<evidence type="ECO:0000256" key="2">
    <source>
        <dbReference type="ARBA" id="ARBA00022490"/>
    </source>
</evidence>
<evidence type="ECO:0000256" key="3">
    <source>
        <dbReference type="ARBA" id="ARBA00022679"/>
    </source>
</evidence>
<dbReference type="InterPro" id="IPR029058">
    <property type="entry name" value="AB_hydrolase_fold"/>
</dbReference>
<keyword evidence="4" id="KW-0012">Acyltransferase</keyword>
<keyword evidence="3" id="KW-0808">Transferase</keyword>
<evidence type="ECO:0000256" key="4">
    <source>
        <dbReference type="ARBA" id="ARBA00023315"/>
    </source>
</evidence>
<reference evidence="8" key="1">
    <citation type="journal article" date="2019" name="Int. J. Syst. Evol. Microbiol.">
        <title>The Global Catalogue of Microorganisms (GCM) 10K type strain sequencing project: providing services to taxonomists for standard genome sequencing and annotation.</title>
        <authorList>
            <consortium name="The Broad Institute Genomics Platform"/>
            <consortium name="The Broad Institute Genome Sequencing Center for Infectious Disease"/>
            <person name="Wu L."/>
            <person name="Ma J."/>
        </authorList>
    </citation>
    <scope>NUCLEOTIDE SEQUENCE [LARGE SCALE GENOMIC DNA]</scope>
    <source>
        <strain evidence="8">NBRC 100033</strain>
    </source>
</reference>
<proteinExistence type="predicted"/>
<dbReference type="SUPFAM" id="SSF53474">
    <property type="entry name" value="alpha/beta-Hydrolases"/>
    <property type="match status" value="1"/>
</dbReference>
<keyword evidence="8" id="KW-1185">Reference proteome</keyword>
<gene>
    <name evidence="7" type="ORF">GCM10007878_27150</name>
</gene>
<comment type="subcellular location">
    <subcellularLocation>
        <location evidence="1">Cytoplasm</location>
    </subcellularLocation>
</comment>
<comment type="caution">
    <text evidence="7">The sequence shown here is derived from an EMBL/GenBank/DDBJ whole genome shotgun (WGS) entry which is preliminary data.</text>
</comment>
<dbReference type="NCBIfam" id="TIGR01838">
    <property type="entry name" value="PHA_synth_I"/>
    <property type="match status" value="1"/>
</dbReference>
<keyword evidence="2" id="KW-0963">Cytoplasm</keyword>
<feature type="compositionally biased region" description="Low complexity" evidence="5">
    <location>
        <begin position="645"/>
        <end position="654"/>
    </location>
</feature>
<protein>
    <submittedName>
        <fullName evidence="7">Class I poly(R)-hydroxyalkanoic acid synthase</fullName>
    </submittedName>
</protein>
<evidence type="ECO:0000313" key="8">
    <source>
        <dbReference type="Proteomes" id="UP001156682"/>
    </source>
</evidence>
<dbReference type="PANTHER" id="PTHR36837:SF5">
    <property type="entry name" value="POLY-3-HYDROXYBUTYRATE SYNTHASE"/>
    <property type="match status" value="1"/>
</dbReference>
<feature type="compositionally biased region" description="Basic residues" evidence="5">
    <location>
        <begin position="655"/>
        <end position="665"/>
    </location>
</feature>
<evidence type="ECO:0000256" key="1">
    <source>
        <dbReference type="ARBA" id="ARBA00004496"/>
    </source>
</evidence>
<organism evidence="7 8">
    <name type="scientific">Marinospirillum insulare</name>
    <dbReference type="NCBI Taxonomy" id="217169"/>
    <lineage>
        <taxon>Bacteria</taxon>
        <taxon>Pseudomonadati</taxon>
        <taxon>Pseudomonadota</taxon>
        <taxon>Gammaproteobacteria</taxon>
        <taxon>Oceanospirillales</taxon>
        <taxon>Oceanospirillaceae</taxon>
        <taxon>Marinospirillum</taxon>
    </lineage>
</organism>
<dbReference type="InterPro" id="IPR010941">
    <property type="entry name" value="PhaC_N"/>
</dbReference>
<feature type="domain" description="Poly-beta-hydroxybutyrate polymerase N-terminal" evidence="6">
    <location>
        <begin position="112"/>
        <end position="284"/>
    </location>
</feature>
<feature type="region of interest" description="Disordered" evidence="5">
    <location>
        <begin position="614"/>
        <end position="665"/>
    </location>
</feature>
<dbReference type="Gene3D" id="3.40.50.1820">
    <property type="entry name" value="alpha/beta hydrolase"/>
    <property type="match status" value="1"/>
</dbReference>
<name>A0ABQ6A0E9_9GAMM</name>
<evidence type="ECO:0000313" key="7">
    <source>
        <dbReference type="EMBL" id="GLR65276.1"/>
    </source>
</evidence>
<dbReference type="PANTHER" id="PTHR36837">
    <property type="entry name" value="POLY(3-HYDROXYALKANOATE) POLYMERASE SUBUNIT PHAC"/>
    <property type="match status" value="1"/>
</dbReference>
<sequence length="665" mass="74841">MTEEKNDQQPDHNPFDPAEMFEWMTEANERYQAVIQQFISQNEGGASDTSSSIFNDMGENFQQLGQQLAANPMVMFDEQMSLMQGQMQLWQNTVRELLGQKDVEATIEPARDDRRFNDPEWSENLIYKFIKQSYLLQSRSVLNVVNGVEGLEDHTRQQVDFYTRQLVNAHSPSNSLFTNPEVIRRTVETRGQNLLKGMKQLSNDMKQSAEGLNVTMTDVSAFTLGENVATTPGQVVFQNKLIQLIQYQPTTEKQYKTPLLIVPPWINKFYILDLRESNSLVKWLTDQGHSVFIISWVNPGPEMRDYGWSEYMNQGTLAAMDAVKEQTGEADVNLLSYCIGGTLTASTVAYLAATKQEKRVKSVTYMATLQDFSDPGEISVFINEASLRGMEKQLDTTGYLDGRVMAFSFNLLRENDLFWSFYINNYLKGDRPAAFDLLYWNTDGTNMPAAMHKFYLRNMYQHNRLIQPGGIEVDGVKIDISKVKTPAYFVSTIQDHIAKWKSTYTGAQVHSGPVKFVLSGSGHIAGVVNPPNKVKYGYWTNDLIAETPDAWFAGADKHEGSWWSDWQEWVTSNKYADPANQVVARDPNKGKLKVIEAAPGSYVKLKITDVIAPKPEAANTDSPEDPAASKEKVATKPAAKKEAATKATQPTAKPKTTRAKTPKAK</sequence>